<evidence type="ECO:0000313" key="2">
    <source>
        <dbReference type="EMBL" id="KAG6975556.1"/>
    </source>
</evidence>
<organism evidence="2 3">
    <name type="scientific">Phytophthora aleatoria</name>
    <dbReference type="NCBI Taxonomy" id="2496075"/>
    <lineage>
        <taxon>Eukaryota</taxon>
        <taxon>Sar</taxon>
        <taxon>Stramenopiles</taxon>
        <taxon>Oomycota</taxon>
        <taxon>Peronosporomycetes</taxon>
        <taxon>Peronosporales</taxon>
        <taxon>Peronosporaceae</taxon>
        <taxon>Phytophthora</taxon>
    </lineage>
</organism>
<sequence>LAREGFERQEVAEPKKRKQKHKQNFIQRTLRSLTLHPSKTESEGTKNAYDGHSYQEELRQYIAESSANLLYDYDEPLRSSDEDASDEDSDPVSVSPRNAEIIDFSASIVSISSDKTDEYVQPPVEVPRKYRTQDRQGGVLVAGHHVLFTNWAFKRQMRHMGRLGPLPERGEAQLSYIDEAVEEVSIGMYSGKIVEL</sequence>
<gene>
    <name evidence="2" type="ORF">JG688_00002273</name>
</gene>
<feature type="compositionally biased region" description="Polar residues" evidence="1">
    <location>
        <begin position="24"/>
        <end position="37"/>
    </location>
</feature>
<dbReference type="EMBL" id="JAENGY010000058">
    <property type="protein sequence ID" value="KAG6975556.1"/>
    <property type="molecule type" value="Genomic_DNA"/>
</dbReference>
<name>A0A8J5MAW6_9STRA</name>
<dbReference type="AlphaFoldDB" id="A0A8J5MAW6"/>
<accession>A0A8J5MAW6</accession>
<feature type="region of interest" description="Disordered" evidence="1">
    <location>
        <begin position="1"/>
        <end position="52"/>
    </location>
</feature>
<feature type="region of interest" description="Disordered" evidence="1">
    <location>
        <begin position="77"/>
        <end position="96"/>
    </location>
</feature>
<evidence type="ECO:0000256" key="1">
    <source>
        <dbReference type="SAM" id="MobiDB-lite"/>
    </source>
</evidence>
<comment type="caution">
    <text evidence="2">The sequence shown here is derived from an EMBL/GenBank/DDBJ whole genome shotgun (WGS) entry which is preliminary data.</text>
</comment>
<feature type="non-terminal residue" evidence="2">
    <location>
        <position position="1"/>
    </location>
</feature>
<dbReference type="Proteomes" id="UP000709295">
    <property type="component" value="Unassembled WGS sequence"/>
</dbReference>
<proteinExistence type="predicted"/>
<protein>
    <submittedName>
        <fullName evidence="2">Uncharacterized protein</fullName>
    </submittedName>
</protein>
<keyword evidence="3" id="KW-1185">Reference proteome</keyword>
<evidence type="ECO:0000313" key="3">
    <source>
        <dbReference type="Proteomes" id="UP000709295"/>
    </source>
</evidence>
<reference evidence="2" key="1">
    <citation type="submission" date="2021-01" db="EMBL/GenBank/DDBJ databases">
        <title>Phytophthora aleatoria, a newly-described species from Pinus radiata is distinct from Phytophthora cactorum isolates based on comparative genomics.</title>
        <authorList>
            <person name="Mcdougal R."/>
            <person name="Panda P."/>
            <person name="Williams N."/>
            <person name="Studholme D.J."/>
        </authorList>
    </citation>
    <scope>NUCLEOTIDE SEQUENCE</scope>
    <source>
        <strain evidence="2">NZFS 4037</strain>
    </source>
</reference>
<feature type="compositionally biased region" description="Basic and acidic residues" evidence="1">
    <location>
        <begin position="1"/>
        <end position="14"/>
    </location>
</feature>